<feature type="chain" id="PRO_5045165021" evidence="1">
    <location>
        <begin position="33"/>
        <end position="239"/>
    </location>
</feature>
<evidence type="ECO:0000256" key="1">
    <source>
        <dbReference type="SAM" id="SignalP"/>
    </source>
</evidence>
<evidence type="ECO:0000313" key="3">
    <source>
        <dbReference type="Proteomes" id="UP000647183"/>
    </source>
</evidence>
<feature type="signal peptide" evidence="1">
    <location>
        <begin position="1"/>
        <end position="32"/>
    </location>
</feature>
<comment type="caution">
    <text evidence="2">The sequence shown here is derived from an EMBL/GenBank/DDBJ whole genome shotgun (WGS) entry which is preliminary data.</text>
</comment>
<gene>
    <name evidence="2" type="ORF">H9645_08170</name>
</gene>
<accession>A0ABR8UJP2</accession>
<keyword evidence="1" id="KW-0732">Signal</keyword>
<protein>
    <submittedName>
        <fullName evidence="2">DUF4272 domain-containing protein</fullName>
    </submittedName>
</protein>
<dbReference type="Proteomes" id="UP000647183">
    <property type="component" value="Unassembled WGS sequence"/>
</dbReference>
<dbReference type="RefSeq" id="WP_191729199.1">
    <property type="nucleotide sequence ID" value="NZ_JACSQJ010000003.1"/>
</dbReference>
<keyword evidence="3" id="KW-1185">Reference proteome</keyword>
<reference evidence="2 3" key="1">
    <citation type="submission" date="2020-08" db="EMBL/GenBank/DDBJ databases">
        <title>A Genomic Blueprint of the Chicken Gut Microbiome.</title>
        <authorList>
            <person name="Gilroy R."/>
            <person name="Ravi A."/>
            <person name="Getino M."/>
            <person name="Pursley I."/>
            <person name="Horton D.L."/>
            <person name="Alikhan N.-F."/>
            <person name="Baker D."/>
            <person name="Gharbi K."/>
            <person name="Hall N."/>
            <person name="Watson M."/>
            <person name="Adriaenssens E.M."/>
            <person name="Foster-Nyarko E."/>
            <person name="Jarju S."/>
            <person name="Secka A."/>
            <person name="Antonio M."/>
            <person name="Oren A."/>
            <person name="Chaudhuri R."/>
            <person name="La Ragione R.M."/>
            <person name="Hildebrand F."/>
            <person name="Pallen M.J."/>
        </authorList>
    </citation>
    <scope>NUCLEOTIDE SEQUENCE [LARGE SCALE GENOMIC DNA]</scope>
    <source>
        <strain evidence="2 3">Sa2BVA3</strain>
    </source>
</reference>
<dbReference type="Pfam" id="PF14094">
    <property type="entry name" value="DUF4272"/>
    <property type="match status" value="1"/>
</dbReference>
<evidence type="ECO:0000313" key="2">
    <source>
        <dbReference type="EMBL" id="MBD7988003.1"/>
    </source>
</evidence>
<proteinExistence type="predicted"/>
<organism evidence="2 3">
    <name type="scientific">Luteimonas colneyensis</name>
    <dbReference type="NCBI Taxonomy" id="2762230"/>
    <lineage>
        <taxon>Bacteria</taxon>
        <taxon>Pseudomonadati</taxon>
        <taxon>Pseudomonadota</taxon>
        <taxon>Gammaproteobacteria</taxon>
        <taxon>Lysobacterales</taxon>
        <taxon>Lysobacteraceae</taxon>
        <taxon>Luteimonas</taxon>
    </lineage>
</organism>
<dbReference type="EMBL" id="JACSQJ010000003">
    <property type="protein sequence ID" value="MBD7988003.1"/>
    <property type="molecule type" value="Genomic_DNA"/>
</dbReference>
<dbReference type="InterPro" id="IPR025368">
    <property type="entry name" value="DUF4272"/>
</dbReference>
<sequence>MSGPGEPGRHPRPQAHAVLCRALVLFSVAARAAMEADAARPDAADWQARMLAWLERTGLDRSLEPGEARLLQSPPGSLGDADTRDASWRAEGVYVLAWALGAHPPLAHDRLADPNDLAGPLRFLDDAALDAPEAPSLRAEHEVDGFLARQLAVHWRLREYSLRPGPMDFAAVVATGGWARLDIDAAALLDRDLAIDGDTIDRAEPDAILRCTSIASERHRAASWLAGADPVYSRVENIT</sequence>
<name>A0ABR8UJP2_9GAMM</name>